<dbReference type="Proteomes" id="UP001218412">
    <property type="component" value="Chromosome"/>
</dbReference>
<dbReference type="EMBL" id="CP067134">
    <property type="protein sequence ID" value="WCR10701.1"/>
    <property type="molecule type" value="Genomic_DNA"/>
</dbReference>
<evidence type="ECO:0000313" key="1">
    <source>
        <dbReference type="EMBL" id="WCR10701.1"/>
    </source>
</evidence>
<reference evidence="1 2" key="1">
    <citation type="submission" date="2021-01" db="EMBL/GenBank/DDBJ databases">
        <title>Biogeographic distribution of Paracoccus.</title>
        <authorList>
            <person name="Hollensteiner J."/>
            <person name="Leineberger J."/>
            <person name="Brinkhoff T."/>
            <person name="Daniel R."/>
        </authorList>
    </citation>
    <scope>NUCLEOTIDE SEQUENCE [LARGE SCALE GENOMIC DNA]</scope>
    <source>
        <strain evidence="1 2">LMG25392</strain>
    </source>
</reference>
<evidence type="ECO:0000313" key="2">
    <source>
        <dbReference type="Proteomes" id="UP001218412"/>
    </source>
</evidence>
<gene>
    <name evidence="1" type="ORF">JHW45_16960</name>
</gene>
<accession>A0ABY7SWV1</accession>
<proteinExistence type="predicted"/>
<dbReference type="Gene3D" id="3.40.50.150">
    <property type="entry name" value="Vaccinia Virus protein VP39"/>
    <property type="match status" value="1"/>
</dbReference>
<organism evidence="1 2">
    <name type="scientific">Paracoccus stylophorae</name>
    <dbReference type="NCBI Taxonomy" id="659350"/>
    <lineage>
        <taxon>Bacteria</taxon>
        <taxon>Pseudomonadati</taxon>
        <taxon>Pseudomonadota</taxon>
        <taxon>Alphaproteobacteria</taxon>
        <taxon>Rhodobacterales</taxon>
        <taxon>Paracoccaceae</taxon>
        <taxon>Paracoccus</taxon>
    </lineage>
</organism>
<sequence length="212" mass="23801">MQQEGIAVAHTLTFPKAEAAYVRQHYENGRVILEYGSGGSTRLAAEMAGKYVLSVESDRDWAIGLQNEIDAAALPSPAIVWHVDIGPTGAWGRPRDISGRERFHLYPLSIWDQPFFRHPDVILIDGRFRAACLATACLRITRPVTVLFDDYVDRPKYHVVERFARPTETVGRMAVFHLSPDAVDKADLTLMIGLFSQATFSGKRTDYRRQPA</sequence>
<evidence type="ECO:0008006" key="3">
    <source>
        <dbReference type="Google" id="ProtNLM"/>
    </source>
</evidence>
<protein>
    <recommendedName>
        <fullName evidence="3">Class I SAM-dependent methyltransferase</fullName>
    </recommendedName>
</protein>
<keyword evidence="2" id="KW-1185">Reference proteome</keyword>
<dbReference type="InterPro" id="IPR029063">
    <property type="entry name" value="SAM-dependent_MTases_sf"/>
</dbReference>
<name>A0ABY7SWV1_9RHOB</name>